<dbReference type="SUPFAM" id="SSF49464">
    <property type="entry name" value="Carboxypeptidase regulatory domain-like"/>
    <property type="match status" value="1"/>
</dbReference>
<feature type="domain" description="TonB-dependent transporter Oar-like beta-barrel" evidence="5">
    <location>
        <begin position="262"/>
        <end position="1095"/>
    </location>
</feature>
<evidence type="ECO:0000256" key="2">
    <source>
        <dbReference type="ARBA" id="ARBA00023136"/>
    </source>
</evidence>
<dbReference type="OrthoDB" id="97893at2"/>
<dbReference type="Gene3D" id="2.60.40.1120">
    <property type="entry name" value="Carboxypeptidase-like, regulatory domain"/>
    <property type="match status" value="1"/>
</dbReference>
<dbReference type="InterPro" id="IPR036942">
    <property type="entry name" value="Beta-barrel_TonB_sf"/>
</dbReference>
<reference evidence="6 7" key="1">
    <citation type="journal article" date="2018" name="Front. Microbiol.">
        <title>Hydrolytic Capabilities as a Key to Environmental Success: Chitinolytic and Cellulolytic Acidobacteria From Acidic Sub-arctic Soils and Boreal Peatlands.</title>
        <authorList>
            <person name="Belova S.E."/>
            <person name="Ravin N.V."/>
            <person name="Pankratov T.A."/>
            <person name="Rakitin A.L."/>
            <person name="Ivanova A.A."/>
            <person name="Beletsky A.V."/>
            <person name="Mardanov A.V."/>
            <person name="Sinninghe Damste J.S."/>
            <person name="Dedysh S.N."/>
        </authorList>
    </citation>
    <scope>NUCLEOTIDE SEQUENCE [LARGE SCALE GENOMIC DNA]</scope>
    <source>
        <strain evidence="6 7">SBC82</strain>
    </source>
</reference>
<keyword evidence="7" id="KW-1185">Reference proteome</keyword>
<dbReference type="GO" id="GO:0009279">
    <property type="term" value="C:cell outer membrane"/>
    <property type="evidence" value="ECO:0007669"/>
    <property type="project" value="UniProtKB-SubCell"/>
</dbReference>
<dbReference type="Proteomes" id="UP000253606">
    <property type="component" value="Chromosome"/>
</dbReference>
<organism evidence="6 7">
    <name type="scientific">Acidisarcina polymorpha</name>
    <dbReference type="NCBI Taxonomy" id="2211140"/>
    <lineage>
        <taxon>Bacteria</taxon>
        <taxon>Pseudomonadati</taxon>
        <taxon>Acidobacteriota</taxon>
        <taxon>Terriglobia</taxon>
        <taxon>Terriglobales</taxon>
        <taxon>Acidobacteriaceae</taxon>
        <taxon>Acidisarcina</taxon>
    </lineage>
</organism>
<dbReference type="InterPro" id="IPR057601">
    <property type="entry name" value="Oar-like_b-barrel"/>
</dbReference>
<evidence type="ECO:0000256" key="4">
    <source>
        <dbReference type="SAM" id="MobiDB-lite"/>
    </source>
</evidence>
<evidence type="ECO:0000256" key="1">
    <source>
        <dbReference type="ARBA" id="ARBA00004442"/>
    </source>
</evidence>
<protein>
    <submittedName>
        <fullName evidence="6">Oar protein</fullName>
    </submittedName>
</protein>
<accession>A0A2Z5G352</accession>
<proteinExistence type="predicted"/>
<feature type="region of interest" description="Disordered" evidence="4">
    <location>
        <begin position="972"/>
        <end position="991"/>
    </location>
</feature>
<keyword evidence="3" id="KW-0998">Cell outer membrane</keyword>
<dbReference type="Pfam" id="PF13620">
    <property type="entry name" value="CarboxypepD_reg"/>
    <property type="match status" value="1"/>
</dbReference>
<sequence>MTTNRTLSLLHSLGGSHAGNLLALVAILALALVPVGAQVTAASLSGSATDPSGAALPNATVTALNVDTGASQTTKTSGAGTFTFTTLPPGTYRVTVAEDGFATKVQEGLQLTVGQAATLNTVLTVGAQSESVTVNAESGTLINSSTAEVSSLVNEHSVKELPLNGRDPSSLVLLAPGVTNVLNSSGTLQTIAAFPTESGASANGGRQGSTYYLLDGVQNMDTYLLLAAPFPNADATQEFRVITNNFDARYGFAPGAVVSIQTKGGSNEFHGGAFEFLRNSALNAGNYFSHQVDPLRRNQFGGDLGGPVIKNKLFFFANYQQTLASTTAATNVTDTPTAAMLAGDFSAVPITLGGPFTTIGGKPNQVDPALLSAPALALSQQLPLGMVPATGQVTYTGASQRYSYKEATGRLDWDVSPSHRITARSFLDFLDQPGLGVPGNVLTYVIGERGRIYNELISDTWTISPNSVNTLSAAWLQNDYYTAAQVLNHDGSPFCLSQIINVSDPPGVCYIEGGVSISGAFNQGYSSPNTEDRRTWTLNDDYSRVIGQHVVTVGGNLLRQYANEISAYPANPQVNFNGQYTGFGLADFLLGDVQSYGQGAGEVQNERGFLLGIYAQDAWRIKPNLTLTAGVRWEPNLPPSLQNGRGAAFIPGQQSTRYPNAPTGMVFPGDAGVSDSLIPRDYTQVAPRIGIAWQPRSLPTTAFRAAFGTFFAPLEYSIYNHTADISPFSPTYSFAGTQTTPIPFASPWTSPQSGTGGVNPFPPFASASQVPGPDATFPTGPNAVNISTVFAQDFKLARTQSWNLSVEQQLPGDLAMHLAYVGSETNHLQFPLDLNPGIYSTNPALNGARTIYPAFSRVQENVSGGNASYNSLQVGLEKRFSHGLQFQSNFTWSKNEDLFTANSISFVNNIPDPFDPKQNFGRSDLNIPLISVTNLVYTTPSLSNHSVLLREALGGWQVSAIYTMQSGTPFSIQGGSGNNNSGAQQNGDRADFAPGASYGSSSFGIHNGSKQQLNRYFDISKFVQNAPGTFGNTPRNLFNGPGINTSDLGLMKNWMFEQRFNLQFRWEMFNAFNHPNFANPNTSPTSGNFGQITTIGPIAPRVQQAALKLTF</sequence>
<dbReference type="AlphaFoldDB" id="A0A2Z5G352"/>
<dbReference type="InterPro" id="IPR008969">
    <property type="entry name" value="CarboxyPept-like_regulatory"/>
</dbReference>
<dbReference type="Gene3D" id="2.40.170.20">
    <property type="entry name" value="TonB-dependent receptor, beta-barrel domain"/>
    <property type="match status" value="1"/>
</dbReference>
<evidence type="ECO:0000256" key="3">
    <source>
        <dbReference type="ARBA" id="ARBA00023237"/>
    </source>
</evidence>
<evidence type="ECO:0000313" key="6">
    <source>
        <dbReference type="EMBL" id="AXC13643.1"/>
    </source>
</evidence>
<name>A0A2Z5G352_9BACT</name>
<dbReference type="EMBL" id="CP030840">
    <property type="protein sequence ID" value="AXC13643.1"/>
    <property type="molecule type" value="Genomic_DNA"/>
</dbReference>
<evidence type="ECO:0000259" key="5">
    <source>
        <dbReference type="Pfam" id="PF25183"/>
    </source>
</evidence>
<gene>
    <name evidence="6" type="ORF">ACPOL_4370</name>
</gene>
<dbReference type="Pfam" id="PF25183">
    <property type="entry name" value="OMP_b-brl_4"/>
    <property type="match status" value="1"/>
</dbReference>
<evidence type="ECO:0000313" key="7">
    <source>
        <dbReference type="Proteomes" id="UP000253606"/>
    </source>
</evidence>
<comment type="subcellular location">
    <subcellularLocation>
        <location evidence="1">Cell outer membrane</location>
    </subcellularLocation>
</comment>
<dbReference type="KEGG" id="abas:ACPOL_4370"/>
<feature type="compositionally biased region" description="Low complexity" evidence="4">
    <location>
        <begin position="978"/>
        <end position="987"/>
    </location>
</feature>
<keyword evidence="2" id="KW-0472">Membrane</keyword>
<dbReference type="SUPFAM" id="SSF56935">
    <property type="entry name" value="Porins"/>
    <property type="match status" value="1"/>
</dbReference>